<accession>A0A151G864</accession>
<dbReference type="InterPro" id="IPR012046">
    <property type="entry name" value="LytTR_ABC"/>
</dbReference>
<name>A0A151G864_LACPN</name>
<gene>
    <name evidence="4" type="ORF">JH395_09745</name>
    <name evidence="3" type="ORF">LPJSA22_01266</name>
</gene>
<protein>
    <submittedName>
        <fullName evidence="4">LytTR family transcriptional regulator DNA-binding domain-containing protein</fullName>
    </submittedName>
    <submittedName>
        <fullName evidence="3">Nod factor export ATP-binding protein</fullName>
    </submittedName>
</protein>
<evidence type="ECO:0000259" key="2">
    <source>
        <dbReference type="PROSITE" id="PS50930"/>
    </source>
</evidence>
<feature type="domain" description="ABC transporter" evidence="1">
    <location>
        <begin position="4"/>
        <end position="218"/>
    </location>
</feature>
<dbReference type="EMBL" id="MCOL01000001">
    <property type="protein sequence ID" value="ODO61293.1"/>
    <property type="molecule type" value="Genomic_DNA"/>
</dbReference>
<dbReference type="PANTHER" id="PTHR37299:SF1">
    <property type="entry name" value="STAGE 0 SPORULATION PROTEIN A HOMOLOG"/>
    <property type="match status" value="1"/>
</dbReference>
<evidence type="ECO:0000313" key="3">
    <source>
        <dbReference type="EMBL" id="ODO61293.1"/>
    </source>
</evidence>
<sequence length="328" mass="37045">MQTIQLSNIFKQQAHQTILKDFTLTIPAQSNIGIQMSHVEATTLFNLLRQTTPQTSGVMTGLTTARIQAIFHDDGFYPQLTVSTYLKTFQRISTFETDLDDILQYFALKDVAHTKIKHLSFDQQQRLALLRAFILQPDLLLIESPLTNLTNAGIELYLAALAYTREHGVTVLLTSYSLEELVLTSTTIFRYRPNQGLELTDLATESSSDSAHTSEDTPRPIFKIASKVEDKTVFFSPNEIDFIESVNGVSQLNVSGEQFTSSQTMSELEQQLTTLGFFRCHRSYLVNLQQIAELISYSRNSYTLILKNKSKLPLSRGKLTDLKALINF</sequence>
<dbReference type="PATRIC" id="fig|1590.142.peg.1251"/>
<dbReference type="Gene3D" id="2.40.50.1020">
    <property type="entry name" value="LytTr DNA-binding domain"/>
    <property type="match status" value="1"/>
</dbReference>
<dbReference type="Gene3D" id="3.40.50.300">
    <property type="entry name" value="P-loop containing nucleotide triphosphate hydrolases"/>
    <property type="match status" value="1"/>
</dbReference>
<keyword evidence="3" id="KW-0547">Nucleotide-binding</keyword>
<keyword evidence="3" id="KW-0067">ATP-binding</keyword>
<dbReference type="Pfam" id="PF00005">
    <property type="entry name" value="ABC_tran"/>
    <property type="match status" value="1"/>
</dbReference>
<feature type="domain" description="HTH LytTR-type" evidence="2">
    <location>
        <begin position="224"/>
        <end position="328"/>
    </location>
</feature>
<evidence type="ECO:0000313" key="6">
    <source>
        <dbReference type="Proteomes" id="UP000595466"/>
    </source>
</evidence>
<dbReference type="SUPFAM" id="SSF52540">
    <property type="entry name" value="P-loop containing nucleoside triphosphate hydrolases"/>
    <property type="match status" value="1"/>
</dbReference>
<evidence type="ECO:0000259" key="1">
    <source>
        <dbReference type="PROSITE" id="PS50893"/>
    </source>
</evidence>
<dbReference type="Pfam" id="PF04397">
    <property type="entry name" value="LytTR"/>
    <property type="match status" value="1"/>
</dbReference>
<dbReference type="InterPro" id="IPR003439">
    <property type="entry name" value="ABC_transporter-like_ATP-bd"/>
</dbReference>
<dbReference type="InterPro" id="IPR046947">
    <property type="entry name" value="LytR-like"/>
</dbReference>
<organism evidence="3 5">
    <name type="scientific">Lactiplantibacillus plantarum</name>
    <name type="common">Lactobacillus plantarum</name>
    <dbReference type="NCBI Taxonomy" id="1590"/>
    <lineage>
        <taxon>Bacteria</taxon>
        <taxon>Bacillati</taxon>
        <taxon>Bacillota</taxon>
        <taxon>Bacilli</taxon>
        <taxon>Lactobacillales</taxon>
        <taxon>Lactobacillaceae</taxon>
        <taxon>Lactiplantibacillus</taxon>
    </lineage>
</organism>
<dbReference type="Proteomes" id="UP000094892">
    <property type="component" value="Unassembled WGS sequence"/>
</dbReference>
<dbReference type="Proteomes" id="UP000595466">
    <property type="component" value="Chromosome"/>
</dbReference>
<dbReference type="PIRSF" id="PIRSF036612">
    <property type="entry name" value="ABC_ATP_LytTR"/>
    <property type="match status" value="1"/>
</dbReference>
<dbReference type="AlphaFoldDB" id="A0A151G864"/>
<dbReference type="GO" id="GO:0016887">
    <property type="term" value="F:ATP hydrolysis activity"/>
    <property type="evidence" value="ECO:0007669"/>
    <property type="project" value="InterPro"/>
</dbReference>
<proteinExistence type="predicted"/>
<reference evidence="4 6" key="2">
    <citation type="submission" date="2020-12" db="EMBL/GenBank/DDBJ databases">
        <title>Whole genome sequencing of Lactobacillus plantarum PC518.</title>
        <authorList>
            <person name="Guo Q."/>
        </authorList>
    </citation>
    <scope>NUCLEOTIDE SEQUENCE [LARGE SCALE GENOMIC DNA]</scope>
    <source>
        <strain evidence="4 6">PC518</strain>
    </source>
</reference>
<dbReference type="InterPro" id="IPR007492">
    <property type="entry name" value="LytTR_DNA-bd_dom"/>
</dbReference>
<dbReference type="PANTHER" id="PTHR37299">
    <property type="entry name" value="TRANSCRIPTIONAL REGULATOR-RELATED"/>
    <property type="match status" value="1"/>
</dbReference>
<dbReference type="InterPro" id="IPR027417">
    <property type="entry name" value="P-loop_NTPase"/>
</dbReference>
<dbReference type="EMBL" id="CP066817">
    <property type="protein sequence ID" value="QQM60028.1"/>
    <property type="molecule type" value="Genomic_DNA"/>
</dbReference>
<keyword evidence="4" id="KW-0238">DNA-binding</keyword>
<dbReference type="SMART" id="SM00850">
    <property type="entry name" value="LytTR"/>
    <property type="match status" value="1"/>
</dbReference>
<evidence type="ECO:0000313" key="5">
    <source>
        <dbReference type="Proteomes" id="UP000094892"/>
    </source>
</evidence>
<evidence type="ECO:0000313" key="4">
    <source>
        <dbReference type="EMBL" id="QQM60028.1"/>
    </source>
</evidence>
<dbReference type="RefSeq" id="WP_024003001.1">
    <property type="nucleotide sequence ID" value="NZ_CAXLKJ010000003.1"/>
</dbReference>
<dbReference type="PROSITE" id="PS50893">
    <property type="entry name" value="ABC_TRANSPORTER_2"/>
    <property type="match status" value="1"/>
</dbReference>
<dbReference type="GO" id="GO:0000156">
    <property type="term" value="F:phosphorelay response regulator activity"/>
    <property type="evidence" value="ECO:0007669"/>
    <property type="project" value="InterPro"/>
</dbReference>
<dbReference type="GO" id="GO:0003677">
    <property type="term" value="F:DNA binding"/>
    <property type="evidence" value="ECO:0007669"/>
    <property type="project" value="UniProtKB-KW"/>
</dbReference>
<dbReference type="GO" id="GO:0005524">
    <property type="term" value="F:ATP binding"/>
    <property type="evidence" value="ECO:0007669"/>
    <property type="project" value="UniProtKB-KW"/>
</dbReference>
<reference evidence="3 5" key="1">
    <citation type="submission" date="2016-08" db="EMBL/GenBank/DDBJ databases">
        <title>Genome sequencing of Lactobacillus plantarum JSA22, isolated from fermented soybean paste.</title>
        <authorList>
            <person name="Choi H.S."/>
        </authorList>
    </citation>
    <scope>NUCLEOTIDE SEQUENCE [LARGE SCALE GENOMIC DNA]</scope>
    <source>
        <strain evidence="3 5">JSA22</strain>
    </source>
</reference>
<dbReference type="PROSITE" id="PS50930">
    <property type="entry name" value="HTH_LYTTR"/>
    <property type="match status" value="1"/>
</dbReference>